<keyword evidence="4 10" id="KW-0732">Signal</keyword>
<comment type="function">
    <text evidence="8">Cleaves peptide bonds on the C-terminal side of prolyl residues within peptides that are up to approximately 30 amino acids long. Has an absolute requirement for an X-Pro bond in the trans configuration immediately preceding the Pro-Y scissible bond.</text>
</comment>
<evidence type="ECO:0000256" key="6">
    <source>
        <dbReference type="ARBA" id="ARBA00022801"/>
    </source>
</evidence>
<dbReference type="OrthoDB" id="9801421at2"/>
<dbReference type="PANTHER" id="PTHR11757:SF19">
    <property type="entry name" value="PROLYL ENDOPEPTIDASE-LIKE"/>
    <property type="match status" value="1"/>
</dbReference>
<evidence type="ECO:0000256" key="2">
    <source>
        <dbReference type="ARBA" id="ARBA00005228"/>
    </source>
</evidence>
<dbReference type="FunFam" id="3.40.50.1820:FF:000005">
    <property type="entry name" value="Prolyl endopeptidase"/>
    <property type="match status" value="1"/>
</dbReference>
<evidence type="ECO:0000256" key="3">
    <source>
        <dbReference type="ARBA" id="ARBA00022670"/>
    </source>
</evidence>
<proteinExistence type="inferred from homology"/>
<dbReference type="Gene3D" id="3.40.50.1820">
    <property type="entry name" value="alpha/beta hydrolase"/>
    <property type="match status" value="1"/>
</dbReference>
<comment type="similarity">
    <text evidence="2">Belongs to the peptidase S9A family.</text>
</comment>
<reference evidence="14" key="1">
    <citation type="submission" date="2014-10" db="EMBL/GenBank/DDBJ databases">
        <title>Genome sequencing of Vitellibacter sp. D-24.</title>
        <authorList>
            <person name="Thevarajoo S."/>
            <person name="Selvaratnam C."/>
            <person name="Goh K.M."/>
            <person name="Chong C.S."/>
        </authorList>
    </citation>
    <scope>NUCLEOTIDE SEQUENCE [LARGE SCALE GENOMIC DNA]</scope>
    <source>
        <strain evidence="14">D-24</strain>
    </source>
</reference>
<protein>
    <recommendedName>
        <fullName evidence="9">Proline-specific endopeptidase</fullName>
    </recommendedName>
</protein>
<dbReference type="InterPro" id="IPR001375">
    <property type="entry name" value="Peptidase_S9_cat"/>
</dbReference>
<dbReference type="STRING" id="1548749.LS48_06410"/>
<dbReference type="AlphaFoldDB" id="A0A137RIU1"/>
<dbReference type="PATRIC" id="fig|1548749.3.peg.1358"/>
<dbReference type="InterPro" id="IPR023302">
    <property type="entry name" value="Pept_S9A_N"/>
</dbReference>
<keyword evidence="7" id="KW-0720">Serine protease</keyword>
<evidence type="ECO:0000256" key="8">
    <source>
        <dbReference type="ARBA" id="ARBA00060121"/>
    </source>
</evidence>
<evidence type="ECO:0000259" key="11">
    <source>
        <dbReference type="Pfam" id="PF00326"/>
    </source>
</evidence>
<feature type="signal peptide" evidence="10">
    <location>
        <begin position="1"/>
        <end position="21"/>
    </location>
</feature>
<dbReference type="GO" id="GO:0042597">
    <property type="term" value="C:periplasmic space"/>
    <property type="evidence" value="ECO:0007669"/>
    <property type="project" value="UniProtKB-SubCell"/>
</dbReference>
<comment type="caution">
    <text evidence="13">The sequence shown here is derived from an EMBL/GenBank/DDBJ whole genome shotgun (WGS) entry which is preliminary data.</text>
</comment>
<dbReference type="EMBL" id="JRWG01000003">
    <property type="protein sequence ID" value="KXO00100.1"/>
    <property type="molecule type" value="Genomic_DNA"/>
</dbReference>
<keyword evidence="5" id="KW-0574">Periplasm</keyword>
<dbReference type="Pfam" id="PF00326">
    <property type="entry name" value="Peptidase_S9"/>
    <property type="match status" value="1"/>
</dbReference>
<dbReference type="RefSeq" id="WP_062621154.1">
    <property type="nucleotide sequence ID" value="NZ_JRWG01000003.1"/>
</dbReference>
<evidence type="ECO:0000256" key="9">
    <source>
        <dbReference type="ARBA" id="ARBA00081187"/>
    </source>
</evidence>
<keyword evidence="3 13" id="KW-0645">Protease</keyword>
<evidence type="ECO:0000313" key="14">
    <source>
        <dbReference type="Proteomes" id="UP000070138"/>
    </source>
</evidence>
<feature type="domain" description="Peptidase S9A N-terminal" evidence="12">
    <location>
        <begin position="41"/>
        <end position="433"/>
    </location>
</feature>
<dbReference type="PROSITE" id="PS00708">
    <property type="entry name" value="PRO_ENDOPEP_SER"/>
    <property type="match status" value="1"/>
</dbReference>
<dbReference type="GO" id="GO:0004252">
    <property type="term" value="F:serine-type endopeptidase activity"/>
    <property type="evidence" value="ECO:0007669"/>
    <property type="project" value="InterPro"/>
</dbReference>
<dbReference type="InterPro" id="IPR051543">
    <property type="entry name" value="Serine_Peptidase_S9A"/>
</dbReference>
<evidence type="ECO:0000256" key="10">
    <source>
        <dbReference type="SAM" id="SignalP"/>
    </source>
</evidence>
<dbReference type="InterPro" id="IPR002471">
    <property type="entry name" value="Pept_S9_AS"/>
</dbReference>
<gene>
    <name evidence="13" type="ORF">LS48_06410</name>
</gene>
<dbReference type="PRINTS" id="PR00862">
    <property type="entry name" value="PROLIGOPTASE"/>
</dbReference>
<organism evidence="13 14">
    <name type="scientific">Aequorivita aquimaris</name>
    <dbReference type="NCBI Taxonomy" id="1548749"/>
    <lineage>
        <taxon>Bacteria</taxon>
        <taxon>Pseudomonadati</taxon>
        <taxon>Bacteroidota</taxon>
        <taxon>Flavobacteriia</taxon>
        <taxon>Flavobacteriales</taxon>
        <taxon>Flavobacteriaceae</taxon>
        <taxon>Aequorivita</taxon>
    </lineage>
</organism>
<dbReference type="Proteomes" id="UP000070138">
    <property type="component" value="Unassembled WGS sequence"/>
</dbReference>
<name>A0A137RIU1_9FLAO</name>
<evidence type="ECO:0000313" key="13">
    <source>
        <dbReference type="EMBL" id="KXO00100.1"/>
    </source>
</evidence>
<accession>A0A137RIU1</accession>
<keyword evidence="6 13" id="KW-0378">Hydrolase</keyword>
<evidence type="ECO:0000259" key="12">
    <source>
        <dbReference type="Pfam" id="PF02897"/>
    </source>
</evidence>
<dbReference type="InterPro" id="IPR029058">
    <property type="entry name" value="AB_hydrolase_fold"/>
</dbReference>
<comment type="subcellular location">
    <subcellularLocation>
        <location evidence="1">Periplasm</location>
    </subcellularLocation>
</comment>
<dbReference type="InterPro" id="IPR002470">
    <property type="entry name" value="Peptidase_S9A"/>
</dbReference>
<keyword evidence="14" id="KW-1185">Reference proteome</keyword>
<dbReference type="Pfam" id="PF02897">
    <property type="entry name" value="Peptidase_S9_N"/>
    <property type="match status" value="1"/>
</dbReference>
<reference evidence="13 14" key="2">
    <citation type="journal article" date="2016" name="Int. J. Syst. Evol. Microbiol.">
        <title>Vitellibacter aquimaris sp. nov., a marine bacterium isolated from seawater.</title>
        <authorList>
            <person name="Thevarajoo S."/>
            <person name="Selvaratnam C."/>
            <person name="Goh K.M."/>
            <person name="Hong K.W."/>
            <person name="Chan X.Y."/>
            <person name="Chan K.G."/>
            <person name="Chong C.S."/>
        </authorList>
    </citation>
    <scope>NUCLEOTIDE SEQUENCE [LARGE SCALE GENOMIC DNA]</scope>
    <source>
        <strain evidence="13 14">D-24</strain>
    </source>
</reference>
<evidence type="ECO:0000256" key="1">
    <source>
        <dbReference type="ARBA" id="ARBA00004418"/>
    </source>
</evidence>
<dbReference type="GO" id="GO:0006508">
    <property type="term" value="P:proteolysis"/>
    <property type="evidence" value="ECO:0007669"/>
    <property type="project" value="UniProtKB-KW"/>
</dbReference>
<feature type="domain" description="Peptidase S9 prolyl oligopeptidase catalytic" evidence="11">
    <location>
        <begin position="494"/>
        <end position="706"/>
    </location>
</feature>
<dbReference type="SUPFAM" id="SSF50993">
    <property type="entry name" value="Peptidase/esterase 'gauge' domain"/>
    <property type="match status" value="1"/>
</dbReference>
<evidence type="ECO:0000256" key="7">
    <source>
        <dbReference type="ARBA" id="ARBA00022825"/>
    </source>
</evidence>
<sequence length="712" mass="82202">MIQKSTFFSIASLIFAASIYAQETSKKTMEITPPKAEKIAKELKAHDDIRIDNYYWLNNPEDEKVINYLKEENEYYESMTAHTKKFKEDLFEEMKARIKEDDESVPYKLNGYYYITRYEIGKDYPIYTRKKGSLEATEEILFDVNEMAKDYSYYNLTGLNVSEDNKLVSFGVDTLSRRKYDIYIKNLETGEIYPERIPLTTGSATWGSDNKTLFYTRKDEKTLRADRIYRHTLGTDPIADELVFTENDDTFNTYVYKTKSKKFIVIGSYSTLTSEFRVLRADRPTGDFKIFQPRERGLEYSISHYGNNWYVLTNKDKALNFKLMKTSEDKTSKENWEDMIPHRDDVLLEDIDIFKDYLVVSERNNGLTKLRIKKWNGKEDYYLPFDNETYTAFTTQNPEFDTKILRYGYNSLNTPASVIDFNMETKEKTVLKETEVLGGKFDKDNYETERLWATAADGTKIPMSVIYRKGIKKDGKNPTLVYGYGSYGATIDPYFSSVRLSLLDRGFIFAIAHVRGGEYMGRQWYEDGKLLKKKNTFTDFIDASKYLVEQGYTSPEHLYASGGSAGGLLMGAVINMAPHLYNGVIASVPFVDVVTTMLDDSIPLTTGEYDEWGNPNEVEYYNYMKSYSPYDNVEAKAYPNMLVTTGLHDSQVQYWEPAKWVAKLRDLKTDNNTLLLQTNMDAGHGGASGRFEALKEVAMDYAFLLDLEGIKE</sequence>
<evidence type="ECO:0000256" key="4">
    <source>
        <dbReference type="ARBA" id="ARBA00022729"/>
    </source>
</evidence>
<dbReference type="SUPFAM" id="SSF53474">
    <property type="entry name" value="alpha/beta-Hydrolases"/>
    <property type="match status" value="1"/>
</dbReference>
<feature type="chain" id="PRO_5007479762" description="Proline-specific endopeptidase" evidence="10">
    <location>
        <begin position="22"/>
        <end position="712"/>
    </location>
</feature>
<dbReference type="PANTHER" id="PTHR11757">
    <property type="entry name" value="PROTEASE FAMILY S9A OLIGOPEPTIDASE"/>
    <property type="match status" value="1"/>
</dbReference>
<evidence type="ECO:0000256" key="5">
    <source>
        <dbReference type="ARBA" id="ARBA00022764"/>
    </source>
</evidence>
<dbReference type="Gene3D" id="2.130.10.120">
    <property type="entry name" value="Prolyl oligopeptidase, N-terminal domain"/>
    <property type="match status" value="1"/>
</dbReference>